<keyword evidence="1" id="KW-0378">Hydrolase</keyword>
<organism evidence="1 2">
    <name type="scientific">Artomyces pyxidatus</name>
    <dbReference type="NCBI Taxonomy" id="48021"/>
    <lineage>
        <taxon>Eukaryota</taxon>
        <taxon>Fungi</taxon>
        <taxon>Dikarya</taxon>
        <taxon>Basidiomycota</taxon>
        <taxon>Agaricomycotina</taxon>
        <taxon>Agaricomycetes</taxon>
        <taxon>Russulales</taxon>
        <taxon>Auriscalpiaceae</taxon>
        <taxon>Artomyces</taxon>
    </lineage>
</organism>
<gene>
    <name evidence="1" type="ORF">BV25DRAFT_1804522</name>
</gene>
<comment type="caution">
    <text evidence="1">The sequence shown here is derived from an EMBL/GenBank/DDBJ whole genome shotgun (WGS) entry which is preliminary data.</text>
</comment>
<protein>
    <submittedName>
        <fullName evidence="1">P-loop containing nucleoside triphosphate hydrolase protein</fullName>
    </submittedName>
</protein>
<proteinExistence type="predicted"/>
<keyword evidence="2" id="KW-1185">Reference proteome</keyword>
<evidence type="ECO:0000313" key="2">
    <source>
        <dbReference type="Proteomes" id="UP000814140"/>
    </source>
</evidence>
<dbReference type="EMBL" id="MU277209">
    <property type="protein sequence ID" value="KAI0062152.1"/>
    <property type="molecule type" value="Genomic_DNA"/>
</dbReference>
<accession>A0ACB8T117</accession>
<dbReference type="Proteomes" id="UP000814140">
    <property type="component" value="Unassembled WGS sequence"/>
</dbReference>
<name>A0ACB8T117_9AGAM</name>
<evidence type="ECO:0000313" key="1">
    <source>
        <dbReference type="EMBL" id="KAI0062152.1"/>
    </source>
</evidence>
<sequence length="770" mass="84789">MQRTALLAFSRCRHALSLPRSIFCSAQIASIRKDFTHSAATLAVQSRPALTNDDLLPTLQAKVTHWAREGYVKKRLEKFGIPRDELSGLLYLYAKDMRNGIAFRPENHSPEVLTRMAHDISQTNRHSIDQVLTGQLYAWACDPRRKEAILKVVSPATLHRMGKLRAATDFTRIVDTYTEARAMKRKIIMHVGPTNSGKTHTALRTLAAARVGAYAGPLRLLAHEIYERLNAGQIVPLGMDETTPETSDDAASSASDDATLFDAEDPTKPAALRKQGNPRFARPCSLLTGEERKVIEYATLISSTVEMLNMRMVYDVVVVDEIQMIADSERGQAWTSAVLGIAAQELHLCGEETAVPLIESLVAMTGDELIVNQYQRLTPLSVAKESLDNDLSKIQKGDCVVTFSRSGIFKLKEAVEKATGLRCAVAYGRLPPEIRSEQAALFNDPDSGYDVMIGSDAIGMGLNLKIRRVVFQSLIKFDGNVPRPLSLSHVKQIAGRAGRFGLHSDLKQGGVVTTLDPADLPYLESAMAAPTTPLLQARVGFMHGVSMKILDALPNDASSYTVREALIYTSTLPPNLAIMDPSRKEDQIAAFVDSHSGGLLTEDRITVMQVPFPYSDVECVAVVGSMLERYRDQCVVDLPEVLAESDLLDTLEGVLASREEHVEVEAPAESLRKLETLHKALVAYAWLHMHLSVSFPSYNQCTALMRSTERALDYCLQSMARQERSGSSFKHKGLLPPKTASAKGKFSRGNSTHMKGKFVPARRSRVNSAY</sequence>
<reference evidence="1" key="2">
    <citation type="journal article" date="2022" name="New Phytol.">
        <title>Evolutionary transition to the ectomycorrhizal habit in the genomes of a hyperdiverse lineage of mushroom-forming fungi.</title>
        <authorList>
            <person name="Looney B."/>
            <person name="Miyauchi S."/>
            <person name="Morin E."/>
            <person name="Drula E."/>
            <person name="Courty P.E."/>
            <person name="Kohler A."/>
            <person name="Kuo A."/>
            <person name="LaButti K."/>
            <person name="Pangilinan J."/>
            <person name="Lipzen A."/>
            <person name="Riley R."/>
            <person name="Andreopoulos W."/>
            <person name="He G."/>
            <person name="Johnson J."/>
            <person name="Nolan M."/>
            <person name="Tritt A."/>
            <person name="Barry K.W."/>
            <person name="Grigoriev I.V."/>
            <person name="Nagy L.G."/>
            <person name="Hibbett D."/>
            <person name="Henrissat B."/>
            <person name="Matheny P.B."/>
            <person name="Labbe J."/>
            <person name="Martin F.M."/>
        </authorList>
    </citation>
    <scope>NUCLEOTIDE SEQUENCE</scope>
    <source>
        <strain evidence="1">HHB10654</strain>
    </source>
</reference>
<reference evidence="1" key="1">
    <citation type="submission" date="2021-03" db="EMBL/GenBank/DDBJ databases">
        <authorList>
            <consortium name="DOE Joint Genome Institute"/>
            <person name="Ahrendt S."/>
            <person name="Looney B.P."/>
            <person name="Miyauchi S."/>
            <person name="Morin E."/>
            <person name="Drula E."/>
            <person name="Courty P.E."/>
            <person name="Chicoki N."/>
            <person name="Fauchery L."/>
            <person name="Kohler A."/>
            <person name="Kuo A."/>
            <person name="Labutti K."/>
            <person name="Pangilinan J."/>
            <person name="Lipzen A."/>
            <person name="Riley R."/>
            <person name="Andreopoulos W."/>
            <person name="He G."/>
            <person name="Johnson J."/>
            <person name="Barry K.W."/>
            <person name="Grigoriev I.V."/>
            <person name="Nagy L."/>
            <person name="Hibbett D."/>
            <person name="Henrissat B."/>
            <person name="Matheny P.B."/>
            <person name="Labbe J."/>
            <person name="Martin F."/>
        </authorList>
    </citation>
    <scope>NUCLEOTIDE SEQUENCE</scope>
    <source>
        <strain evidence="1">HHB10654</strain>
    </source>
</reference>